<name>A0A0R3W8U5_TAEAS</name>
<evidence type="ECO:0000313" key="4">
    <source>
        <dbReference type="WBParaSite" id="TASK_0000681601-mRNA-1"/>
    </source>
</evidence>
<dbReference type="PROSITE" id="PS50096">
    <property type="entry name" value="IQ"/>
    <property type="match status" value="1"/>
</dbReference>
<organism evidence="4">
    <name type="scientific">Taenia asiatica</name>
    <name type="common">Asian tapeworm</name>
    <dbReference type="NCBI Taxonomy" id="60517"/>
    <lineage>
        <taxon>Eukaryota</taxon>
        <taxon>Metazoa</taxon>
        <taxon>Spiralia</taxon>
        <taxon>Lophotrochozoa</taxon>
        <taxon>Platyhelminthes</taxon>
        <taxon>Cestoda</taxon>
        <taxon>Eucestoda</taxon>
        <taxon>Cyclophyllidea</taxon>
        <taxon>Taeniidae</taxon>
        <taxon>Taenia</taxon>
    </lineage>
</organism>
<dbReference type="Proteomes" id="UP000282613">
    <property type="component" value="Unassembled WGS sequence"/>
</dbReference>
<reference evidence="4" key="1">
    <citation type="submission" date="2017-02" db="UniProtKB">
        <authorList>
            <consortium name="WormBaseParasite"/>
        </authorList>
    </citation>
    <scope>IDENTIFICATION</scope>
</reference>
<evidence type="ECO:0000256" key="1">
    <source>
        <dbReference type="SAM" id="MobiDB-lite"/>
    </source>
</evidence>
<reference evidence="2 3" key="2">
    <citation type="submission" date="2018-11" db="EMBL/GenBank/DDBJ databases">
        <authorList>
            <consortium name="Pathogen Informatics"/>
        </authorList>
    </citation>
    <scope>NUCLEOTIDE SEQUENCE [LARGE SCALE GENOMIC DNA]</scope>
</reference>
<evidence type="ECO:0000313" key="2">
    <source>
        <dbReference type="EMBL" id="VDK37376.1"/>
    </source>
</evidence>
<dbReference type="AlphaFoldDB" id="A0A0R3W8U5"/>
<gene>
    <name evidence="2" type="ORF">TASK_LOCUS6817</name>
</gene>
<sequence>MEADFLAKLEATPQKVLLQSRRQEAFIDPKDRPPVPAWKKIRGPPKSLKEDEEHEPIRSVLVRLLKNQNSGDGSGVAEQCIGKKGSATQEIEAHQTSKMNGWFDIEDVCKFFDELQVFYNPEDLAFLETLTVVKVSLKNAEEEAVVSEESYLFVDSLDDIEVIIDFHTAVCSVQAEDESPSTEVSNFQDDNGLTYSVVRGIVAYQALFRGHFARRILRSANFPLSAEKTEISDRPVSPDIQRTVRGLKYLLDCLNETTDSEKANLFRSIQRQFGCRCLPDDANFFTRRLQAGTFSDVSAKPVGCIWSAPANYVQPAIIKQCLYPLFYQTILISEELARFRIHLKSDEGVARVIVIDNDSGCAIESKKGYYFALEVNRLGYCLLAYVLSEDQVNSNSNWQFSCLCEGWKELNFPKMYSSFAFWEANGVLEAGDDGLLFRFSLDITLRQVVSLVLKIGNPTIPARLILRSSDGSELANAHEEPGGVYLMSALLLGPDLKSEEGGIAMKCDSLGVRQEDNKDAKATKALEASDNYEECKKVCKEGKCT</sequence>
<dbReference type="WBParaSite" id="TASK_0000681601-mRNA-1">
    <property type="protein sequence ID" value="TASK_0000681601-mRNA-1"/>
    <property type="gene ID" value="TASK_0000681601"/>
</dbReference>
<keyword evidence="3" id="KW-1185">Reference proteome</keyword>
<accession>A0A0R3W8U5</accession>
<dbReference type="STRING" id="60517.A0A0R3W8U5"/>
<feature type="region of interest" description="Disordered" evidence="1">
    <location>
        <begin position="22"/>
        <end position="53"/>
    </location>
</feature>
<proteinExistence type="predicted"/>
<feature type="compositionally biased region" description="Basic and acidic residues" evidence="1">
    <location>
        <begin position="22"/>
        <end position="33"/>
    </location>
</feature>
<dbReference type="EMBL" id="UYRS01018540">
    <property type="protein sequence ID" value="VDK37376.1"/>
    <property type="molecule type" value="Genomic_DNA"/>
</dbReference>
<protein>
    <submittedName>
        <fullName evidence="4">SH2 domain-containing protein</fullName>
    </submittedName>
</protein>
<dbReference type="OrthoDB" id="9374162at2759"/>
<evidence type="ECO:0000313" key="3">
    <source>
        <dbReference type="Proteomes" id="UP000282613"/>
    </source>
</evidence>